<dbReference type="AlphaFoldDB" id="A0A3P7PEK7"/>
<evidence type="ECO:0000313" key="2">
    <source>
        <dbReference type="Proteomes" id="UP000281553"/>
    </source>
</evidence>
<organism evidence="1 2">
    <name type="scientific">Dibothriocephalus latus</name>
    <name type="common">Fish tapeworm</name>
    <name type="synonym">Diphyllobothrium latum</name>
    <dbReference type="NCBI Taxonomy" id="60516"/>
    <lineage>
        <taxon>Eukaryota</taxon>
        <taxon>Metazoa</taxon>
        <taxon>Spiralia</taxon>
        <taxon>Lophotrochozoa</taxon>
        <taxon>Platyhelminthes</taxon>
        <taxon>Cestoda</taxon>
        <taxon>Eucestoda</taxon>
        <taxon>Diphyllobothriidea</taxon>
        <taxon>Diphyllobothriidae</taxon>
        <taxon>Dibothriocephalus</taxon>
    </lineage>
</organism>
<accession>A0A3P7PEK7</accession>
<protein>
    <submittedName>
        <fullName evidence="1">Uncharacterized protein</fullName>
    </submittedName>
</protein>
<dbReference type="EMBL" id="UYRU01069094">
    <property type="protein sequence ID" value="VDN18352.1"/>
    <property type="molecule type" value="Genomic_DNA"/>
</dbReference>
<name>A0A3P7PEK7_DIBLA</name>
<dbReference type="Proteomes" id="UP000281553">
    <property type="component" value="Unassembled WGS sequence"/>
</dbReference>
<keyword evidence="2" id="KW-1185">Reference proteome</keyword>
<dbReference type="OrthoDB" id="6249200at2759"/>
<reference evidence="1 2" key="1">
    <citation type="submission" date="2018-11" db="EMBL/GenBank/DDBJ databases">
        <authorList>
            <consortium name="Pathogen Informatics"/>
        </authorList>
    </citation>
    <scope>NUCLEOTIDE SEQUENCE [LARGE SCALE GENOMIC DNA]</scope>
</reference>
<evidence type="ECO:0000313" key="1">
    <source>
        <dbReference type="EMBL" id="VDN18352.1"/>
    </source>
</evidence>
<sequence>MVIRHSLTGCPRKALYVSPPKVCSRHLFGSSKRKLGPARLESPSPTSISSAIYSETFESSLHSAIESPKPPSLVYAGISKSCSPVSIGTVVSISPCPEEVCLTADYVTYKNLSVADYAASVQINRSEKLRSSPLASNDLSPVPSVHTFPYVDCTAAVSPQKDHRLTLPVTDELQLRRIQRLLLLPAADEDSYALSLEAKTLSPKVTVFQCTRSPGTQMDSKSDLATAVSLSEKAPVPSVTVSSFEVIS</sequence>
<proteinExistence type="predicted"/>
<gene>
    <name evidence="1" type="ORF">DILT_LOCUS13165</name>
</gene>